<protein>
    <submittedName>
        <fullName evidence="2">Uncharacterized protein</fullName>
    </submittedName>
</protein>
<proteinExistence type="predicted"/>
<comment type="caution">
    <text evidence="2">The sequence shown here is derived from an EMBL/GenBank/DDBJ whole genome shotgun (WGS) entry which is preliminary data.</text>
</comment>
<feature type="chain" id="PRO_5043196313" evidence="1">
    <location>
        <begin position="26"/>
        <end position="123"/>
    </location>
</feature>
<evidence type="ECO:0000256" key="1">
    <source>
        <dbReference type="SAM" id="SignalP"/>
    </source>
</evidence>
<sequence length="123" mass="13825">MVIPTTMKFTSILSFVALLAAGANAMPTANDALNPSEARSAVLEREAAPESDIYHSTYKKRESDIYHATYKKREAAPESDIYHATYKKREAAPESDIYHATYKKRESDLYHGTKKRRDAALVV</sequence>
<dbReference type="AlphaFoldDB" id="A0A4S8ZVA7"/>
<feature type="signal peptide" evidence="1">
    <location>
        <begin position="1"/>
        <end position="25"/>
    </location>
</feature>
<evidence type="ECO:0000313" key="3">
    <source>
        <dbReference type="Proteomes" id="UP000308802"/>
    </source>
</evidence>
<gene>
    <name evidence="2" type="ORF">D6D19_07864</name>
</gene>
<organism evidence="2 3">
    <name type="scientific">Aureobasidium pullulans</name>
    <name type="common">Black yeast</name>
    <name type="synonym">Pullularia pullulans</name>
    <dbReference type="NCBI Taxonomy" id="5580"/>
    <lineage>
        <taxon>Eukaryota</taxon>
        <taxon>Fungi</taxon>
        <taxon>Dikarya</taxon>
        <taxon>Ascomycota</taxon>
        <taxon>Pezizomycotina</taxon>
        <taxon>Dothideomycetes</taxon>
        <taxon>Dothideomycetidae</taxon>
        <taxon>Dothideales</taxon>
        <taxon>Saccotheciaceae</taxon>
        <taxon>Aureobasidium</taxon>
    </lineage>
</organism>
<reference evidence="2 3" key="1">
    <citation type="submission" date="2018-10" db="EMBL/GenBank/DDBJ databases">
        <title>Fifty Aureobasidium pullulans genomes reveal a recombining polyextremotolerant generalist.</title>
        <authorList>
            <person name="Gostincar C."/>
            <person name="Turk M."/>
            <person name="Zajc J."/>
            <person name="Gunde-Cimerman N."/>
        </authorList>
    </citation>
    <scope>NUCLEOTIDE SEQUENCE [LARGE SCALE GENOMIC DNA]</scope>
    <source>
        <strain evidence="2 3">EXF-10659</strain>
    </source>
</reference>
<dbReference type="EMBL" id="QZAO01000337">
    <property type="protein sequence ID" value="THW70360.1"/>
    <property type="molecule type" value="Genomic_DNA"/>
</dbReference>
<name>A0A4S8ZVA7_AURPU</name>
<dbReference type="Proteomes" id="UP000308802">
    <property type="component" value="Unassembled WGS sequence"/>
</dbReference>
<keyword evidence="1" id="KW-0732">Signal</keyword>
<evidence type="ECO:0000313" key="2">
    <source>
        <dbReference type="EMBL" id="THW70360.1"/>
    </source>
</evidence>
<accession>A0A4S8ZVA7</accession>